<organism evidence="2 3">
    <name type="scientific">Capsella rubella</name>
    <dbReference type="NCBI Taxonomy" id="81985"/>
    <lineage>
        <taxon>Eukaryota</taxon>
        <taxon>Viridiplantae</taxon>
        <taxon>Streptophyta</taxon>
        <taxon>Embryophyta</taxon>
        <taxon>Tracheophyta</taxon>
        <taxon>Spermatophyta</taxon>
        <taxon>Magnoliopsida</taxon>
        <taxon>eudicotyledons</taxon>
        <taxon>Gunneridae</taxon>
        <taxon>Pentapetalae</taxon>
        <taxon>rosids</taxon>
        <taxon>malvids</taxon>
        <taxon>Brassicales</taxon>
        <taxon>Brassicaceae</taxon>
        <taxon>Camelineae</taxon>
        <taxon>Capsella</taxon>
    </lineage>
</organism>
<keyword evidence="3" id="KW-1185">Reference proteome</keyword>
<reference evidence="3" key="1">
    <citation type="journal article" date="2013" name="Nat. Genet.">
        <title>The Capsella rubella genome and the genomic consequences of rapid mating system evolution.</title>
        <authorList>
            <person name="Slotte T."/>
            <person name="Hazzouri K.M."/>
            <person name="Agren J.A."/>
            <person name="Koenig D."/>
            <person name="Maumus F."/>
            <person name="Guo Y.L."/>
            <person name="Steige K."/>
            <person name="Platts A.E."/>
            <person name="Escobar J.S."/>
            <person name="Newman L.K."/>
            <person name="Wang W."/>
            <person name="Mandakova T."/>
            <person name="Vello E."/>
            <person name="Smith L.M."/>
            <person name="Henz S.R."/>
            <person name="Steffen J."/>
            <person name="Takuno S."/>
            <person name="Brandvain Y."/>
            <person name="Coop G."/>
            <person name="Andolfatto P."/>
            <person name="Hu T.T."/>
            <person name="Blanchette M."/>
            <person name="Clark R.M."/>
            <person name="Quesneville H."/>
            <person name="Nordborg M."/>
            <person name="Gaut B.S."/>
            <person name="Lysak M.A."/>
            <person name="Jenkins J."/>
            <person name="Grimwood J."/>
            <person name="Chapman J."/>
            <person name="Prochnik S."/>
            <person name="Shu S."/>
            <person name="Rokhsar D."/>
            <person name="Schmutz J."/>
            <person name="Weigel D."/>
            <person name="Wright S.I."/>
        </authorList>
    </citation>
    <scope>NUCLEOTIDE SEQUENCE [LARGE SCALE GENOMIC DNA]</scope>
    <source>
        <strain evidence="3">cv. Monte Gargano</strain>
    </source>
</reference>
<dbReference type="AlphaFoldDB" id="R0FMP5"/>
<evidence type="ECO:0000313" key="2">
    <source>
        <dbReference type="EMBL" id="EOA23286.1"/>
    </source>
</evidence>
<feature type="region of interest" description="Disordered" evidence="1">
    <location>
        <begin position="1"/>
        <end position="26"/>
    </location>
</feature>
<accession>R0FMP5</accession>
<sequence length="89" mass="10059">MSPKQLKYTLDPPKLPSPVQFSDTSPLLLPRPSQICKNKRRLLTDLRTISPTTLSSFKLGVEMIILSISSIENRRNCMHTFSDVDDVSI</sequence>
<evidence type="ECO:0000256" key="1">
    <source>
        <dbReference type="SAM" id="MobiDB-lite"/>
    </source>
</evidence>
<dbReference type="EMBL" id="KB870809">
    <property type="protein sequence ID" value="EOA23286.1"/>
    <property type="molecule type" value="Genomic_DNA"/>
</dbReference>
<protein>
    <submittedName>
        <fullName evidence="2">Uncharacterized protein</fullName>
    </submittedName>
</protein>
<gene>
    <name evidence="2" type="ORF">CARUB_v10018321mg</name>
</gene>
<evidence type="ECO:0000313" key="3">
    <source>
        <dbReference type="Proteomes" id="UP000029121"/>
    </source>
</evidence>
<name>R0FMP5_9BRAS</name>
<dbReference type="Proteomes" id="UP000029121">
    <property type="component" value="Unassembled WGS sequence"/>
</dbReference>
<proteinExistence type="predicted"/>